<dbReference type="AlphaFoldDB" id="A0A378I523"/>
<organism evidence="2 3">
    <name type="scientific">Legionella beliardensis</name>
    <dbReference type="NCBI Taxonomy" id="91822"/>
    <lineage>
        <taxon>Bacteria</taxon>
        <taxon>Pseudomonadati</taxon>
        <taxon>Pseudomonadota</taxon>
        <taxon>Gammaproteobacteria</taxon>
        <taxon>Legionellales</taxon>
        <taxon>Legionellaceae</taxon>
        <taxon>Legionella</taxon>
    </lineage>
</organism>
<dbReference type="PROSITE" id="PS50011">
    <property type="entry name" value="PROTEIN_KINASE_DOM"/>
    <property type="match status" value="1"/>
</dbReference>
<dbReference type="PROSITE" id="PS00108">
    <property type="entry name" value="PROTEIN_KINASE_ST"/>
    <property type="match status" value="1"/>
</dbReference>
<reference evidence="2 3" key="1">
    <citation type="submission" date="2018-06" db="EMBL/GenBank/DDBJ databases">
        <authorList>
            <consortium name="Pathogen Informatics"/>
            <person name="Doyle S."/>
        </authorList>
    </citation>
    <scope>NUCLEOTIDE SEQUENCE [LARGE SCALE GENOMIC DNA]</scope>
    <source>
        <strain evidence="2 3">NCTC13315</strain>
    </source>
</reference>
<dbReference type="InterPro" id="IPR000719">
    <property type="entry name" value="Prot_kinase_dom"/>
</dbReference>
<evidence type="ECO:0000313" key="2">
    <source>
        <dbReference type="EMBL" id="STX29771.1"/>
    </source>
</evidence>
<proteinExistence type="predicted"/>
<dbReference type="GO" id="GO:0005524">
    <property type="term" value="F:ATP binding"/>
    <property type="evidence" value="ECO:0007669"/>
    <property type="project" value="InterPro"/>
</dbReference>
<dbReference type="PANTHER" id="PTHR24362:SF309">
    <property type="entry name" value="PROTEIN KINASE DOMAIN-CONTAINING PROTEIN"/>
    <property type="match status" value="1"/>
</dbReference>
<gene>
    <name evidence="2" type="ORF">NCTC13315_02323</name>
</gene>
<keyword evidence="2" id="KW-0808">Transferase</keyword>
<name>A0A378I523_9GAMM</name>
<dbReference type="SMART" id="SM00220">
    <property type="entry name" value="S_TKc"/>
    <property type="match status" value="1"/>
</dbReference>
<sequence>MREIEHVVLPDATELAHNPREHFEYLKKLESFINRYNEADKTDNQLNWTLLEVIIQITDEIVNAYHNKPVFDDRYYHLFGGWYKRNYDLINEYAKELREQAKLENTAGNILSPPAVKIWQKKTKPKSIFSKERSDQYLELDLPIAKIEEARVRAVQLKYKDRDANTTLRDCLYQLEATVFSILSRDADILSEKDLMRKRLYHLLEQTSAALGRLSTRDEALFEIGKITPQFPDKIINPASEGKSRFEEIIVQLYTTQDDFSHNGFNLHYLGGNNNRNWIASHDSDGRTYVIRLEKADDPPTEYLLIDELKKNKQTSPFIAQDFFYHPTQRVNELGRPINLAISEYCPQGNLIHYIQSNFPATELASIACAIADITRQIAEMALVFKQNGFSYMDIKAENFLVRNNGAVITADLKSILLIEDEHISRPLIVSTVCNMAPEHRLKRLELMDPEKYMVYQIGLLLYDLATNQQNKDEVIDKLLDDKDLENTLALDFSSDIFQTPLGVQITELINAMINKDHVARLTLDAVIQKCKEISTLKPDHTSTLSTSSSTVSLIDEVDDNARTVYMKP</sequence>
<dbReference type="InterPro" id="IPR011009">
    <property type="entry name" value="Kinase-like_dom_sf"/>
</dbReference>
<evidence type="ECO:0000259" key="1">
    <source>
        <dbReference type="PROSITE" id="PS50011"/>
    </source>
</evidence>
<feature type="domain" description="Protein kinase" evidence="1">
    <location>
        <begin position="254"/>
        <end position="537"/>
    </location>
</feature>
<keyword evidence="2" id="KW-0418">Kinase</keyword>
<dbReference type="GO" id="GO:0004674">
    <property type="term" value="F:protein serine/threonine kinase activity"/>
    <property type="evidence" value="ECO:0007669"/>
    <property type="project" value="UniProtKB-KW"/>
</dbReference>
<keyword evidence="2" id="KW-0723">Serine/threonine-protein kinase</keyword>
<dbReference type="Pfam" id="PF00069">
    <property type="entry name" value="Pkinase"/>
    <property type="match status" value="1"/>
</dbReference>
<keyword evidence="3" id="KW-1185">Reference proteome</keyword>
<accession>A0A378I523</accession>
<dbReference type="PANTHER" id="PTHR24362">
    <property type="entry name" value="SERINE/THREONINE-PROTEIN KINASE NEK"/>
    <property type="match status" value="1"/>
</dbReference>
<dbReference type="EMBL" id="UGNV01000001">
    <property type="protein sequence ID" value="STX29771.1"/>
    <property type="molecule type" value="Genomic_DNA"/>
</dbReference>
<evidence type="ECO:0000313" key="3">
    <source>
        <dbReference type="Proteomes" id="UP000254968"/>
    </source>
</evidence>
<dbReference type="SUPFAM" id="SSF56112">
    <property type="entry name" value="Protein kinase-like (PK-like)"/>
    <property type="match status" value="1"/>
</dbReference>
<protein>
    <submittedName>
        <fullName evidence="2">Serine/threonine protein kinase</fullName>
    </submittedName>
</protein>
<dbReference type="Proteomes" id="UP000254968">
    <property type="component" value="Unassembled WGS sequence"/>
</dbReference>
<dbReference type="InterPro" id="IPR008271">
    <property type="entry name" value="Ser/Thr_kinase_AS"/>
</dbReference>
<dbReference type="Gene3D" id="1.10.510.10">
    <property type="entry name" value="Transferase(Phosphotransferase) domain 1"/>
    <property type="match status" value="1"/>
</dbReference>
<dbReference type="OrthoDB" id="5648427at2"/>
<dbReference type="RefSeq" id="WP_115303440.1">
    <property type="nucleotide sequence ID" value="NZ_CAAAHO010000002.1"/>
</dbReference>